<comment type="caution">
    <text evidence="1">The sequence shown here is derived from an EMBL/GenBank/DDBJ whole genome shotgun (WGS) entry which is preliminary data.</text>
</comment>
<dbReference type="PATRIC" id="fig|68223.7.peg.6149"/>
<feature type="non-terminal residue" evidence="1">
    <location>
        <position position="83"/>
    </location>
</feature>
<proteinExistence type="predicted"/>
<sequence length="83" mass="8961">MVRLVEDQERGPVHQGEHQVQLLAGATRERSHLLLHRVGAAQRAQQVLGVSGVGQPVGGPEQFEVLRDAEQGVDHGLLRAVAD</sequence>
<evidence type="ECO:0000313" key="1">
    <source>
        <dbReference type="EMBL" id="KJY34770.1"/>
    </source>
</evidence>
<organism evidence="1 2">
    <name type="scientific">Streptomyces katrae</name>
    <dbReference type="NCBI Taxonomy" id="68223"/>
    <lineage>
        <taxon>Bacteria</taxon>
        <taxon>Bacillati</taxon>
        <taxon>Actinomycetota</taxon>
        <taxon>Actinomycetes</taxon>
        <taxon>Kitasatosporales</taxon>
        <taxon>Streptomycetaceae</taxon>
        <taxon>Streptomyces</taxon>
    </lineage>
</organism>
<name>A0A0F4JKQ1_9ACTN</name>
<dbReference type="AlphaFoldDB" id="A0A0F4JKQ1"/>
<reference evidence="1 2" key="1">
    <citation type="submission" date="2015-02" db="EMBL/GenBank/DDBJ databases">
        <authorList>
            <person name="Ju K.-S."/>
            <person name="Doroghazi J.R."/>
            <person name="Metcalf W."/>
        </authorList>
    </citation>
    <scope>NUCLEOTIDE SEQUENCE [LARGE SCALE GENOMIC DNA]</scope>
    <source>
        <strain evidence="1 2">NRRL ISP-5550</strain>
    </source>
</reference>
<keyword evidence="2" id="KW-1185">Reference proteome</keyword>
<accession>A0A0F4JKQ1</accession>
<evidence type="ECO:0000313" key="2">
    <source>
        <dbReference type="Proteomes" id="UP000033551"/>
    </source>
</evidence>
<protein>
    <submittedName>
        <fullName evidence="1">Uncharacterized protein</fullName>
    </submittedName>
</protein>
<dbReference type="EMBL" id="JZWV01000262">
    <property type="protein sequence ID" value="KJY34770.1"/>
    <property type="molecule type" value="Genomic_DNA"/>
</dbReference>
<dbReference type="Proteomes" id="UP000033551">
    <property type="component" value="Unassembled WGS sequence"/>
</dbReference>
<gene>
    <name evidence="1" type="ORF">VR44_11280</name>
</gene>